<evidence type="ECO:0000259" key="2">
    <source>
        <dbReference type="Pfam" id="PF10979"/>
    </source>
</evidence>
<evidence type="ECO:0000313" key="5">
    <source>
        <dbReference type="EMBL" id="KAE9984095.1"/>
    </source>
</evidence>
<evidence type="ECO:0000313" key="7">
    <source>
        <dbReference type="Proteomes" id="UP000447873"/>
    </source>
</evidence>
<gene>
    <name evidence="4" type="ORF">BLS_001750</name>
    <name evidence="6" type="ORF">EG327_011150</name>
    <name evidence="5" type="ORF">EG328_009145</name>
</gene>
<evidence type="ECO:0008006" key="9">
    <source>
        <dbReference type="Google" id="ProtNLM"/>
    </source>
</evidence>
<accession>A0A8H3V8P7</accession>
<feature type="region of interest" description="Disordered" evidence="1">
    <location>
        <begin position="239"/>
        <end position="339"/>
    </location>
</feature>
<reference evidence="5 7" key="1">
    <citation type="submission" date="2018-12" db="EMBL/GenBank/DDBJ databases">
        <title>Venturia inaequalis Genome Resource.</title>
        <authorList>
            <person name="Lichtner F.J."/>
        </authorList>
    </citation>
    <scope>NUCLEOTIDE SEQUENCE [LARGE SCALE GENOMIC DNA]</scope>
    <source>
        <strain evidence="5 7">120213</strain>
        <strain evidence="4">Bline_iso_100314</strain>
        <strain evidence="6 8">DMI_063113</strain>
    </source>
</reference>
<evidence type="ECO:0000259" key="3">
    <source>
        <dbReference type="Pfam" id="PF23771"/>
    </source>
</evidence>
<dbReference type="Pfam" id="PF23771">
    <property type="entry name" value="DUF7168"/>
    <property type="match status" value="1"/>
</dbReference>
<evidence type="ECO:0000313" key="6">
    <source>
        <dbReference type="EMBL" id="KAE9991691.1"/>
    </source>
</evidence>
<evidence type="ECO:0000313" key="8">
    <source>
        <dbReference type="Proteomes" id="UP000490939"/>
    </source>
</evidence>
<evidence type="ECO:0000256" key="1">
    <source>
        <dbReference type="SAM" id="MobiDB-lite"/>
    </source>
</evidence>
<feature type="region of interest" description="Disordered" evidence="1">
    <location>
        <begin position="1"/>
        <end position="23"/>
    </location>
</feature>
<protein>
    <recommendedName>
        <fullName evidence="9">DUF2786 domain-containing protein</fullName>
    </recommendedName>
</protein>
<dbReference type="InterPro" id="IPR024498">
    <property type="entry name" value="DUF2786"/>
</dbReference>
<dbReference type="EMBL" id="WNWS01000054">
    <property type="protein sequence ID" value="KAE9984095.1"/>
    <property type="molecule type" value="Genomic_DNA"/>
</dbReference>
<feature type="compositionally biased region" description="Polar residues" evidence="1">
    <location>
        <begin position="1"/>
        <end position="15"/>
    </location>
</feature>
<dbReference type="AlphaFoldDB" id="A0A8H3V8P7"/>
<evidence type="ECO:0000313" key="4">
    <source>
        <dbReference type="EMBL" id="KAE9976975.1"/>
    </source>
</evidence>
<dbReference type="OrthoDB" id="3067443at2759"/>
<feature type="domain" description="DUF7168" evidence="3">
    <location>
        <begin position="117"/>
        <end position="241"/>
    </location>
</feature>
<name>A0A8H3V8P7_VENIN</name>
<feature type="domain" description="DUF2786" evidence="2">
    <location>
        <begin position="49"/>
        <end position="88"/>
    </location>
</feature>
<comment type="caution">
    <text evidence="5">The sequence shown here is derived from an EMBL/GenBank/DDBJ whole genome shotgun (WGS) entry which is preliminary data.</text>
</comment>
<dbReference type="EMBL" id="WNWQ01000142">
    <property type="protein sequence ID" value="KAE9976975.1"/>
    <property type="molecule type" value="Genomic_DNA"/>
</dbReference>
<dbReference type="InterPro" id="IPR055592">
    <property type="entry name" value="DUF7168"/>
</dbReference>
<sequence>MPRTPTKSPGRSQPSPRKPKQPAPALFKATVKTLANIESATFAKIDSSTLERIKKCLQKAQHHGTGQSEMDAAMLLANRLMGQYNVSQAEVLAHEDSDELQKHAGESIVAIKRAIESNKPNGKKQGVDRQGWVSTLAFAMSTFFDCRSYSHKCAYSIDTVFYGLVYNTVAAAHAFEMSYNLVSEWVRKVKGQGNGKSAKYAYCLGVARSLLNMAKAEKSAEVNLAQGPDEDLFNARMEEEELEREAEMDGLAAGIGEDTDNDGEDEDMEMDGVVEGGSDSEDDGVDNRSMIERLKSPKKPTRQIKLSIVSPFTSVTSPTKPQSKKEPEPKSSWKSSTQLRKFRASAAKIAEDYLEEQEVKLRKPKKQTEIKDAEAFQQGVVDGKTIDVRGKKIEG</sequence>
<proteinExistence type="predicted"/>
<feature type="compositionally biased region" description="Basic and acidic residues" evidence="1">
    <location>
        <begin position="285"/>
        <end position="295"/>
    </location>
</feature>
<keyword evidence="8" id="KW-1185">Reference proteome</keyword>
<dbReference type="Pfam" id="PF10979">
    <property type="entry name" value="DUF2786"/>
    <property type="match status" value="1"/>
</dbReference>
<dbReference type="Proteomes" id="UP000433883">
    <property type="component" value="Unassembled WGS sequence"/>
</dbReference>
<dbReference type="Proteomes" id="UP000490939">
    <property type="component" value="Unassembled WGS sequence"/>
</dbReference>
<dbReference type="Proteomes" id="UP000447873">
    <property type="component" value="Unassembled WGS sequence"/>
</dbReference>
<dbReference type="EMBL" id="WNWR01000085">
    <property type="protein sequence ID" value="KAE9991691.1"/>
    <property type="molecule type" value="Genomic_DNA"/>
</dbReference>
<feature type="compositionally biased region" description="Acidic residues" evidence="1">
    <location>
        <begin position="239"/>
        <end position="248"/>
    </location>
</feature>
<organism evidence="5 7">
    <name type="scientific">Venturia inaequalis</name>
    <name type="common">Apple scab fungus</name>
    <dbReference type="NCBI Taxonomy" id="5025"/>
    <lineage>
        <taxon>Eukaryota</taxon>
        <taxon>Fungi</taxon>
        <taxon>Dikarya</taxon>
        <taxon>Ascomycota</taxon>
        <taxon>Pezizomycotina</taxon>
        <taxon>Dothideomycetes</taxon>
        <taxon>Pleosporomycetidae</taxon>
        <taxon>Venturiales</taxon>
        <taxon>Venturiaceae</taxon>
        <taxon>Venturia</taxon>
    </lineage>
</organism>
<feature type="compositionally biased region" description="Acidic residues" evidence="1">
    <location>
        <begin position="257"/>
        <end position="284"/>
    </location>
</feature>